<evidence type="ECO:0000313" key="1">
    <source>
        <dbReference type="EMBL" id="NMO94930.1"/>
    </source>
</evidence>
<protein>
    <submittedName>
        <fullName evidence="1">Uncharacterized protein</fullName>
    </submittedName>
</protein>
<evidence type="ECO:0000313" key="2">
    <source>
        <dbReference type="Proteomes" id="UP000565468"/>
    </source>
</evidence>
<accession>A0A848M3Y7</accession>
<organism evidence="1 2">
    <name type="scientific">Paenibacillus lemnae</name>
    <dbReference type="NCBI Taxonomy" id="1330551"/>
    <lineage>
        <taxon>Bacteria</taxon>
        <taxon>Bacillati</taxon>
        <taxon>Bacillota</taxon>
        <taxon>Bacilli</taxon>
        <taxon>Bacillales</taxon>
        <taxon>Paenibacillaceae</taxon>
        <taxon>Paenibacillus</taxon>
    </lineage>
</organism>
<sequence length="286" mass="33653">MDKDIIIPIDFNQLYPETMHPLISEEDVVLFALTEGMIVKVKQGNDQWKGIINCDSNLHLCFVVIQEGTYQDLTFPEGLSFTNKEGYKNHIIWLEENLMPNRLWLFNNFIKLAQENYLQVTDVTHSDRLIQNPNSLQQISQIIKSSVLEILNNSANVKPRANIRNTLIDENEILNSYIWFTQATGIEIKEIPKGIYDLMLDVSLYFSKVIKYNNDVDWIFFDDKLWLKGDCIQPDNSFLVPFKFGFVQENVINPFGLVLLYFLDIFYKGEEYEFTLEKLYHWVIRR</sequence>
<dbReference type="RefSeq" id="WP_169503720.1">
    <property type="nucleotide sequence ID" value="NZ_JABBPN010000003.1"/>
</dbReference>
<keyword evidence="2" id="KW-1185">Reference proteome</keyword>
<dbReference type="Proteomes" id="UP000565468">
    <property type="component" value="Unassembled WGS sequence"/>
</dbReference>
<proteinExistence type="predicted"/>
<comment type="caution">
    <text evidence="1">The sequence shown here is derived from an EMBL/GenBank/DDBJ whole genome shotgun (WGS) entry which is preliminary data.</text>
</comment>
<name>A0A848M3Y7_PAELE</name>
<dbReference type="AlphaFoldDB" id="A0A848M3Y7"/>
<reference evidence="1 2" key="1">
    <citation type="submission" date="2020-04" db="EMBL/GenBank/DDBJ databases">
        <title>Paenibacillus algicola sp. nov., a novel marine bacterium producing alginate lyase.</title>
        <authorList>
            <person name="Huang H."/>
        </authorList>
    </citation>
    <scope>NUCLEOTIDE SEQUENCE [LARGE SCALE GENOMIC DNA]</scope>
    <source>
        <strain evidence="1 2">L7-75</strain>
    </source>
</reference>
<dbReference type="EMBL" id="JABBPN010000003">
    <property type="protein sequence ID" value="NMO94930.1"/>
    <property type="molecule type" value="Genomic_DNA"/>
</dbReference>
<gene>
    <name evidence="1" type="ORF">HII30_03885</name>
</gene>